<evidence type="ECO:0000256" key="4">
    <source>
        <dbReference type="ARBA" id="ARBA00023136"/>
    </source>
</evidence>
<proteinExistence type="predicted"/>
<name>A0ABU0IQ56_9CAUL</name>
<feature type="transmembrane region" description="Helical" evidence="5">
    <location>
        <begin position="131"/>
        <end position="163"/>
    </location>
</feature>
<keyword evidence="2 5" id="KW-0812">Transmembrane</keyword>
<accession>A0ABU0IQ56</accession>
<keyword evidence="3 5" id="KW-1133">Transmembrane helix</keyword>
<evidence type="ECO:0000256" key="2">
    <source>
        <dbReference type="ARBA" id="ARBA00022692"/>
    </source>
</evidence>
<feature type="domain" description="Fatty acid hydroxylase" evidence="6">
    <location>
        <begin position="81"/>
        <end position="212"/>
    </location>
</feature>
<feature type="transmembrane region" description="Helical" evidence="5">
    <location>
        <begin position="71"/>
        <end position="94"/>
    </location>
</feature>
<evidence type="ECO:0000313" key="7">
    <source>
        <dbReference type="EMBL" id="MDQ0463530.1"/>
    </source>
</evidence>
<evidence type="ECO:0000256" key="1">
    <source>
        <dbReference type="ARBA" id="ARBA00004370"/>
    </source>
</evidence>
<organism evidence="7 8">
    <name type="scientific">Caulobacter ginsengisoli</name>
    <dbReference type="NCBI Taxonomy" id="400775"/>
    <lineage>
        <taxon>Bacteria</taxon>
        <taxon>Pseudomonadati</taxon>
        <taxon>Pseudomonadota</taxon>
        <taxon>Alphaproteobacteria</taxon>
        <taxon>Caulobacterales</taxon>
        <taxon>Caulobacteraceae</taxon>
        <taxon>Caulobacter</taxon>
    </lineage>
</organism>
<dbReference type="RefSeq" id="WP_307347523.1">
    <property type="nucleotide sequence ID" value="NZ_JAUSVS010000002.1"/>
</dbReference>
<dbReference type="InterPro" id="IPR050307">
    <property type="entry name" value="Sterol_Desaturase_Related"/>
</dbReference>
<gene>
    <name evidence="7" type="ORF">QO010_001301</name>
</gene>
<dbReference type="PANTHER" id="PTHR11863">
    <property type="entry name" value="STEROL DESATURASE"/>
    <property type="match status" value="1"/>
</dbReference>
<dbReference type="EMBL" id="JAUSVS010000002">
    <property type="protein sequence ID" value="MDQ0463530.1"/>
    <property type="molecule type" value="Genomic_DNA"/>
</dbReference>
<comment type="subcellular location">
    <subcellularLocation>
        <location evidence="1">Membrane</location>
    </subcellularLocation>
</comment>
<evidence type="ECO:0000256" key="3">
    <source>
        <dbReference type="ARBA" id="ARBA00022989"/>
    </source>
</evidence>
<evidence type="ECO:0000313" key="8">
    <source>
        <dbReference type="Proteomes" id="UP001228905"/>
    </source>
</evidence>
<sequence length="257" mass="28298">MSAVDIMTLLVPVTYLAFLGLEALAPARKFPPARGWRWLGVGFLILNGLVQVVTPLLIPAQWLARHRLLDLTGLGVGWGAVVGYGVLSFVSYVWHRSAHHFPLMWRSFHQIHHSPQRVDMSGSQLFHPLEMLVFAAMGVAITTLVLGLDPLAAAVTGYVAAFYGMFQHLNLKTPQWLGVIIQRPEAHCLHHGRGVHAWNYADLPVWDMIFGSWRNPKAFEGEVGFDAPADRRLGAMLAFADVNAPINGPGSLGRAKT</sequence>
<comment type="caution">
    <text evidence="7">The sequence shown here is derived from an EMBL/GenBank/DDBJ whole genome shotgun (WGS) entry which is preliminary data.</text>
</comment>
<keyword evidence="8" id="KW-1185">Reference proteome</keyword>
<feature type="transmembrane region" description="Helical" evidence="5">
    <location>
        <begin position="37"/>
        <end position="59"/>
    </location>
</feature>
<protein>
    <submittedName>
        <fullName evidence="7">Sterol desaturase/sphingolipid hydroxylase (Fatty acid hydroxylase superfamily)</fullName>
    </submittedName>
</protein>
<dbReference type="Pfam" id="PF04116">
    <property type="entry name" value="FA_hydroxylase"/>
    <property type="match status" value="1"/>
</dbReference>
<evidence type="ECO:0000259" key="6">
    <source>
        <dbReference type="Pfam" id="PF04116"/>
    </source>
</evidence>
<dbReference type="Proteomes" id="UP001228905">
    <property type="component" value="Unassembled WGS sequence"/>
</dbReference>
<reference evidence="7 8" key="1">
    <citation type="submission" date="2023-07" db="EMBL/GenBank/DDBJ databases">
        <title>Genomic Encyclopedia of Type Strains, Phase IV (KMG-IV): sequencing the most valuable type-strain genomes for metagenomic binning, comparative biology and taxonomic classification.</title>
        <authorList>
            <person name="Goeker M."/>
        </authorList>
    </citation>
    <scope>NUCLEOTIDE SEQUENCE [LARGE SCALE GENOMIC DNA]</scope>
    <source>
        <strain evidence="7 8">DSM 18695</strain>
    </source>
</reference>
<keyword evidence="4 5" id="KW-0472">Membrane</keyword>
<evidence type="ECO:0000256" key="5">
    <source>
        <dbReference type="SAM" id="Phobius"/>
    </source>
</evidence>
<dbReference type="InterPro" id="IPR006694">
    <property type="entry name" value="Fatty_acid_hydroxylase"/>
</dbReference>